<dbReference type="EMBL" id="RQTK01000045">
    <property type="protein sequence ID" value="RUS89894.1"/>
    <property type="molecule type" value="Genomic_DNA"/>
</dbReference>
<dbReference type="PANTHER" id="PTHR28642">
    <property type="entry name" value="MEIOSIS 1 ARREST PROTEIN"/>
    <property type="match status" value="1"/>
</dbReference>
<evidence type="ECO:0008006" key="3">
    <source>
        <dbReference type="Google" id="ProtNLM"/>
    </source>
</evidence>
<dbReference type="PANTHER" id="PTHR28642:SF1">
    <property type="entry name" value="MEIOSIS 1 ARREST PROTEIN"/>
    <property type="match status" value="1"/>
</dbReference>
<proteinExistence type="predicted"/>
<sequence length="529" mass="58031">MTHLLSGHQPARVVLLEMSSRKLSKQLCSVLCNALDNILCIGANMAGPSRIPLFGMYLLSSYPEVILPLTCTKGNFVRLHAAIGDIRNFIEESLENYHATDVKPCIAEGVSEACAQFRRYTNSLPQAPANCSQIEVILLTGHSGNFVQHQLRSLSDNFDLSVIKRILAVTIMVPITDDSGLVSDAETSALDIDCDEFSGMVDILTLDCDPASLQRFFYSWLTETSSESEHMHLILPPPCPADPALVIKCDISERLICPYQLPFSEMFSIHAESNMCKHIYPPPSKALGIKVPLQKLKVVATVSRASMCESVLFGFPLIVVPTTCWKMDWEVLATNQDNFVSLCSELTEKDQVLLTQAEDTFDGSQQRFNKASSVPKPRGYFVLMPSDKKSLLIKSIIPQELLLPMSSVVSQSSAETESILRVKASLSEVKSLPDINPLNLNCGLMPGLRQMSLPRSAVDKARALKRNSAPTSSNKIPPGQQEIRGYFVPQRAPNPVPGGLLTANYWSSPLSSVNKTRATSPACGTKTKM</sequence>
<keyword evidence="2" id="KW-1185">Reference proteome</keyword>
<dbReference type="GO" id="GO:0007127">
    <property type="term" value="P:meiosis I"/>
    <property type="evidence" value="ECO:0007669"/>
    <property type="project" value="InterPro"/>
</dbReference>
<dbReference type="GO" id="GO:0007283">
    <property type="term" value="P:spermatogenesis"/>
    <property type="evidence" value="ECO:0007669"/>
    <property type="project" value="InterPro"/>
</dbReference>
<evidence type="ECO:0000313" key="1">
    <source>
        <dbReference type="EMBL" id="RUS89894.1"/>
    </source>
</evidence>
<dbReference type="InterPro" id="IPR033587">
    <property type="entry name" value="M1AP"/>
</dbReference>
<gene>
    <name evidence="1" type="ORF">EGW08_002335</name>
</gene>
<dbReference type="OrthoDB" id="6433824at2759"/>
<name>A0A433U7V7_ELYCH</name>
<reference evidence="1 2" key="1">
    <citation type="submission" date="2019-01" db="EMBL/GenBank/DDBJ databases">
        <title>A draft genome assembly of the solar-powered sea slug Elysia chlorotica.</title>
        <authorList>
            <person name="Cai H."/>
            <person name="Li Q."/>
            <person name="Fang X."/>
            <person name="Li J."/>
            <person name="Curtis N.E."/>
            <person name="Altenburger A."/>
            <person name="Shibata T."/>
            <person name="Feng M."/>
            <person name="Maeda T."/>
            <person name="Schwartz J.A."/>
            <person name="Shigenobu S."/>
            <person name="Lundholm N."/>
            <person name="Nishiyama T."/>
            <person name="Yang H."/>
            <person name="Hasebe M."/>
            <person name="Li S."/>
            <person name="Pierce S.K."/>
            <person name="Wang J."/>
        </authorList>
    </citation>
    <scope>NUCLEOTIDE SEQUENCE [LARGE SCALE GENOMIC DNA]</scope>
    <source>
        <strain evidence="1">EC2010</strain>
        <tissue evidence="1">Whole organism of an adult</tissue>
    </source>
</reference>
<dbReference type="GO" id="GO:0051308">
    <property type="term" value="P:male meiosis chromosome separation"/>
    <property type="evidence" value="ECO:0007669"/>
    <property type="project" value="TreeGrafter"/>
</dbReference>
<organism evidence="1 2">
    <name type="scientific">Elysia chlorotica</name>
    <name type="common">Eastern emerald elysia</name>
    <name type="synonym">Sea slug</name>
    <dbReference type="NCBI Taxonomy" id="188477"/>
    <lineage>
        <taxon>Eukaryota</taxon>
        <taxon>Metazoa</taxon>
        <taxon>Spiralia</taxon>
        <taxon>Lophotrochozoa</taxon>
        <taxon>Mollusca</taxon>
        <taxon>Gastropoda</taxon>
        <taxon>Heterobranchia</taxon>
        <taxon>Euthyneura</taxon>
        <taxon>Panpulmonata</taxon>
        <taxon>Sacoglossa</taxon>
        <taxon>Placobranchoidea</taxon>
        <taxon>Plakobranchidae</taxon>
        <taxon>Elysia</taxon>
    </lineage>
</organism>
<dbReference type="AlphaFoldDB" id="A0A433U7V7"/>
<comment type="caution">
    <text evidence="1">The sequence shown here is derived from an EMBL/GenBank/DDBJ whole genome shotgun (WGS) entry which is preliminary data.</text>
</comment>
<evidence type="ECO:0000313" key="2">
    <source>
        <dbReference type="Proteomes" id="UP000271974"/>
    </source>
</evidence>
<accession>A0A433U7V7</accession>
<dbReference type="Proteomes" id="UP000271974">
    <property type="component" value="Unassembled WGS sequence"/>
</dbReference>
<protein>
    <recommendedName>
        <fullName evidence="3">Meiosis 1 arrest protein</fullName>
    </recommendedName>
</protein>
<dbReference type="STRING" id="188477.A0A433U7V7"/>